<evidence type="ECO:0000313" key="2">
    <source>
        <dbReference type="Proteomes" id="UP001444071"/>
    </source>
</evidence>
<reference evidence="1 2" key="1">
    <citation type="submission" date="2021-06" db="EMBL/GenBank/DDBJ databases">
        <authorList>
            <person name="Palmer J.M."/>
        </authorList>
    </citation>
    <scope>NUCLEOTIDE SEQUENCE [LARGE SCALE GENOMIC DNA]</scope>
    <source>
        <strain evidence="1 2">XR_2019</strain>
        <tissue evidence="1">Muscle</tissue>
    </source>
</reference>
<gene>
    <name evidence="1" type="ORF">XENORESO_012815</name>
</gene>
<dbReference type="Proteomes" id="UP001444071">
    <property type="component" value="Unassembled WGS sequence"/>
</dbReference>
<name>A0ABV0WH43_9TELE</name>
<proteinExistence type="predicted"/>
<organism evidence="1 2">
    <name type="scientific">Xenotaenia resolanae</name>
    <dbReference type="NCBI Taxonomy" id="208358"/>
    <lineage>
        <taxon>Eukaryota</taxon>
        <taxon>Metazoa</taxon>
        <taxon>Chordata</taxon>
        <taxon>Craniata</taxon>
        <taxon>Vertebrata</taxon>
        <taxon>Euteleostomi</taxon>
        <taxon>Actinopterygii</taxon>
        <taxon>Neopterygii</taxon>
        <taxon>Teleostei</taxon>
        <taxon>Neoteleostei</taxon>
        <taxon>Acanthomorphata</taxon>
        <taxon>Ovalentaria</taxon>
        <taxon>Atherinomorphae</taxon>
        <taxon>Cyprinodontiformes</taxon>
        <taxon>Goodeidae</taxon>
        <taxon>Xenotaenia</taxon>
    </lineage>
</organism>
<protein>
    <submittedName>
        <fullName evidence="1">Uncharacterized protein</fullName>
    </submittedName>
</protein>
<accession>A0ABV0WH43</accession>
<comment type="caution">
    <text evidence="1">The sequence shown here is derived from an EMBL/GenBank/DDBJ whole genome shotgun (WGS) entry which is preliminary data.</text>
</comment>
<keyword evidence="2" id="KW-1185">Reference proteome</keyword>
<evidence type="ECO:0000313" key="1">
    <source>
        <dbReference type="EMBL" id="MEQ2268409.1"/>
    </source>
</evidence>
<dbReference type="EMBL" id="JAHRIM010050085">
    <property type="protein sequence ID" value="MEQ2268409.1"/>
    <property type="molecule type" value="Genomic_DNA"/>
</dbReference>
<sequence>MQEMWLCSVEVNRVKNAGQKSRNVVFPKAKSKLSSPRRAFKSLVRVPILLKFPINPHWINQFYNRKFELQMLMSLSFVFSVHYVIQSTRNIASLLGNFRLHSWLPYVCFCSVFFLLL</sequence>